<reference evidence="3 4" key="1">
    <citation type="submission" date="2015-09" db="EMBL/GenBank/DDBJ databases">
        <title>Genome announcement of multiple Pseudomonas syringae strains.</title>
        <authorList>
            <person name="Thakur S."/>
            <person name="Wang P.W."/>
            <person name="Gong Y."/>
            <person name="Weir B.S."/>
            <person name="Guttman D.S."/>
        </authorList>
    </citation>
    <scope>NUCLEOTIDE SEQUENCE [LARGE SCALE GENOMIC DNA]</scope>
    <source>
        <strain evidence="3 4">ICMP3963</strain>
    </source>
</reference>
<dbReference type="Proteomes" id="UP000050317">
    <property type="component" value="Unassembled WGS sequence"/>
</dbReference>
<dbReference type="Gene3D" id="3.40.710.10">
    <property type="entry name" value="DD-peptidase/beta-lactamase superfamily"/>
    <property type="match status" value="1"/>
</dbReference>
<dbReference type="InterPro" id="IPR012338">
    <property type="entry name" value="Beta-lactam/transpept-like"/>
</dbReference>
<dbReference type="PANTHER" id="PTHR43283:SF7">
    <property type="entry name" value="BETA-LACTAMASE-RELATED DOMAIN-CONTAINING PROTEIN"/>
    <property type="match status" value="1"/>
</dbReference>
<name>A0A0Q0E4I1_9PSED</name>
<feature type="chain" id="PRO_5006177296" evidence="1">
    <location>
        <begin position="24"/>
        <end position="386"/>
    </location>
</feature>
<dbReference type="AlphaFoldDB" id="A0A0Q0E4I1"/>
<evidence type="ECO:0000313" key="4">
    <source>
        <dbReference type="Proteomes" id="UP000050317"/>
    </source>
</evidence>
<dbReference type="SUPFAM" id="SSF56601">
    <property type="entry name" value="beta-lactamase/transpeptidase-like"/>
    <property type="match status" value="1"/>
</dbReference>
<dbReference type="GO" id="GO:0016787">
    <property type="term" value="F:hydrolase activity"/>
    <property type="evidence" value="ECO:0007669"/>
    <property type="project" value="UniProtKB-KW"/>
</dbReference>
<gene>
    <name evidence="3" type="ORF">ALO40_00013</name>
</gene>
<dbReference type="PANTHER" id="PTHR43283">
    <property type="entry name" value="BETA-LACTAMASE-RELATED"/>
    <property type="match status" value="1"/>
</dbReference>
<comment type="caution">
    <text evidence="3">The sequence shown here is derived from an EMBL/GenBank/DDBJ whole genome shotgun (WGS) entry which is preliminary data.</text>
</comment>
<keyword evidence="3" id="KW-0378">Hydrolase</keyword>
<dbReference type="Pfam" id="PF00144">
    <property type="entry name" value="Beta-lactamase"/>
    <property type="match status" value="1"/>
</dbReference>
<dbReference type="InterPro" id="IPR050789">
    <property type="entry name" value="Diverse_Enzym_Activities"/>
</dbReference>
<accession>A0A0Q0E4I1</accession>
<evidence type="ECO:0000313" key="3">
    <source>
        <dbReference type="EMBL" id="KPZ16394.1"/>
    </source>
</evidence>
<keyword evidence="1" id="KW-0732">Signal</keyword>
<dbReference type="InterPro" id="IPR001466">
    <property type="entry name" value="Beta-lactam-related"/>
</dbReference>
<proteinExistence type="predicted"/>
<evidence type="ECO:0000259" key="2">
    <source>
        <dbReference type="Pfam" id="PF00144"/>
    </source>
</evidence>
<dbReference type="EMBL" id="LJRR01000200">
    <property type="protein sequence ID" value="KPZ16394.1"/>
    <property type="molecule type" value="Genomic_DNA"/>
</dbReference>
<dbReference type="PATRIC" id="fig|251703.9.peg.20"/>
<dbReference type="RefSeq" id="WP_044422487.1">
    <property type="nucleotide sequence ID" value="NZ_JYHK01000048.1"/>
</dbReference>
<evidence type="ECO:0000256" key="1">
    <source>
        <dbReference type="SAM" id="SignalP"/>
    </source>
</evidence>
<organism evidence="3 4">
    <name type="scientific">Pseudomonas syringae pv. viburni</name>
    <dbReference type="NCBI Taxonomy" id="251703"/>
    <lineage>
        <taxon>Bacteria</taxon>
        <taxon>Pseudomonadati</taxon>
        <taxon>Pseudomonadota</taxon>
        <taxon>Gammaproteobacteria</taxon>
        <taxon>Pseudomonadales</taxon>
        <taxon>Pseudomonadaceae</taxon>
        <taxon>Pseudomonas</taxon>
    </lineage>
</organism>
<protein>
    <submittedName>
        <fullName evidence="3">Hydrolase</fullName>
    </submittedName>
</protein>
<sequence length="386" mass="42604">MPRRFVRLCLVLILGLSAQGVVAQTWPTEQWSSQPVPRSAAIEELEAYAFPPRDDATREGIRTDALLVIRDGEVVYERYAGVTTAQTPHLTWSISKSIMATVLGVAFTEGRFQLSDPVAKFYAPFQSHPDITLTDLMHWASGLDWQEDYEYAPLNSSVVAMLYTRGREDMARFTAEHAAARPPGKAYLYSSGDSTVLAAALRNMVGPQAYPDYPWTALFDPLGIRSGVWETDASGTFVGSSYAYMTARDLARIGLLMQRGGEWQGRQLLNKEWIDFVLKPFAGEQVDAGVEVPGGQWWLNRSADGGKGPWPDAPSDTFAALGHWGQALYVIPSQKLVIVRYADDRDGTYNHDQMLKLTHAAFGKEAGQRAAVDSSFCVARSAACYC</sequence>
<feature type="signal peptide" evidence="1">
    <location>
        <begin position="1"/>
        <end position="23"/>
    </location>
</feature>
<feature type="domain" description="Beta-lactamase-related" evidence="2">
    <location>
        <begin position="58"/>
        <end position="346"/>
    </location>
</feature>